<proteinExistence type="predicted"/>
<name>A0ABM6GLW4_9ACTN</name>
<evidence type="ECO:0000313" key="1">
    <source>
        <dbReference type="EMBL" id="APY84530.1"/>
    </source>
</evidence>
<dbReference type="EMBL" id="CP015588">
    <property type="protein sequence ID" value="APY84530.1"/>
    <property type="molecule type" value="Genomic_DNA"/>
</dbReference>
<reference evidence="1 2" key="1">
    <citation type="submission" date="2016-05" db="EMBL/GenBank/DDBJ databases">
        <authorList>
            <person name="Gu J."/>
        </authorList>
    </citation>
    <scope>NUCLEOTIDE SEQUENCE [LARGE SCALE GENOMIC DNA]</scope>
    <source>
        <strain evidence="1 2">ACCC40021</strain>
    </source>
</reference>
<evidence type="ECO:0008006" key="3">
    <source>
        <dbReference type="Google" id="ProtNLM"/>
    </source>
</evidence>
<evidence type="ECO:0000313" key="2">
    <source>
        <dbReference type="Proteomes" id="UP000187191"/>
    </source>
</evidence>
<protein>
    <recommendedName>
        <fullName evidence="3">Cation-transporting P-type ATPase C-terminal domain-containing protein</fullName>
    </recommendedName>
</protein>
<keyword evidence="2" id="KW-1185">Reference proteome</keyword>
<accession>A0ABM6GLW4</accession>
<organism evidence="1 2">
    <name type="scientific">Streptomyces alfalfae</name>
    <dbReference type="NCBI Taxonomy" id="1642299"/>
    <lineage>
        <taxon>Bacteria</taxon>
        <taxon>Bacillati</taxon>
        <taxon>Actinomycetota</taxon>
        <taxon>Actinomycetes</taxon>
        <taxon>Kitasatosporales</taxon>
        <taxon>Streptomycetaceae</taxon>
        <taxon>Streptomyces</taxon>
    </lineage>
</organism>
<gene>
    <name evidence="1" type="ORF">A7J05_00900</name>
</gene>
<sequence>MLAMALSLAAVTLVPHLRSYFGMELTGTTAPCAADGIAVVAGVLLEGAWRVARHRTATRSSPRS</sequence>
<dbReference type="Proteomes" id="UP000187191">
    <property type="component" value="Chromosome"/>
</dbReference>